<evidence type="ECO:0008006" key="4">
    <source>
        <dbReference type="Google" id="ProtNLM"/>
    </source>
</evidence>
<evidence type="ECO:0000256" key="1">
    <source>
        <dbReference type="SAM" id="SignalP"/>
    </source>
</evidence>
<evidence type="ECO:0000313" key="2">
    <source>
        <dbReference type="EMBL" id="MFC3702089.1"/>
    </source>
</evidence>
<gene>
    <name evidence="2" type="ORF">ACFOND_10585</name>
</gene>
<dbReference type="EMBL" id="JBHRYN010000012">
    <property type="protein sequence ID" value="MFC3702089.1"/>
    <property type="molecule type" value="Genomic_DNA"/>
</dbReference>
<keyword evidence="3" id="KW-1185">Reference proteome</keyword>
<name>A0ABV7WTB5_9GAMM</name>
<organism evidence="2 3">
    <name type="scientific">Reinekea marina</name>
    <dbReference type="NCBI Taxonomy" id="1310421"/>
    <lineage>
        <taxon>Bacteria</taxon>
        <taxon>Pseudomonadati</taxon>
        <taxon>Pseudomonadota</taxon>
        <taxon>Gammaproteobacteria</taxon>
        <taxon>Oceanospirillales</taxon>
        <taxon>Saccharospirillaceae</taxon>
        <taxon>Reinekea</taxon>
    </lineage>
</organism>
<evidence type="ECO:0000313" key="3">
    <source>
        <dbReference type="Proteomes" id="UP001595710"/>
    </source>
</evidence>
<accession>A0ABV7WTB5</accession>
<comment type="caution">
    <text evidence="2">The sequence shown here is derived from an EMBL/GenBank/DDBJ whole genome shotgun (WGS) entry which is preliminary data.</text>
</comment>
<reference evidence="3" key="1">
    <citation type="journal article" date="2019" name="Int. J. Syst. Evol. Microbiol.">
        <title>The Global Catalogue of Microorganisms (GCM) 10K type strain sequencing project: providing services to taxonomists for standard genome sequencing and annotation.</title>
        <authorList>
            <consortium name="The Broad Institute Genomics Platform"/>
            <consortium name="The Broad Institute Genome Sequencing Center for Infectious Disease"/>
            <person name="Wu L."/>
            <person name="Ma J."/>
        </authorList>
    </citation>
    <scope>NUCLEOTIDE SEQUENCE [LARGE SCALE GENOMIC DNA]</scope>
    <source>
        <strain evidence="3">CECT 8288</strain>
    </source>
</reference>
<protein>
    <recommendedName>
        <fullName evidence="4">Outer membrane protein beta-barrel domain-containing protein</fullName>
    </recommendedName>
</protein>
<sequence>MKTSNLICLCALLFTHVCYAAEWDAKQTFVTAGVGYASISTDSFETGPLLSLAGGFSVPLLVEQHLRATTALQLNYIPTVPTAEEGMFGGNFMSAGVSGVLEHDLIMGDKKIWLGAGIQGSMSFVSNQFQWQKNGSVLKAIATPSTLALSAEFLAKIEVPINQRMSFVVAGQLAPLSDSFSAISGQLSIQY</sequence>
<dbReference type="Proteomes" id="UP001595710">
    <property type="component" value="Unassembled WGS sequence"/>
</dbReference>
<feature type="signal peptide" evidence="1">
    <location>
        <begin position="1"/>
        <end position="20"/>
    </location>
</feature>
<keyword evidence="1" id="KW-0732">Signal</keyword>
<proteinExistence type="predicted"/>
<dbReference type="RefSeq" id="WP_215999280.1">
    <property type="nucleotide sequence ID" value="NZ_JBHRYN010000012.1"/>
</dbReference>
<feature type="chain" id="PRO_5046791445" description="Outer membrane protein beta-barrel domain-containing protein" evidence="1">
    <location>
        <begin position="21"/>
        <end position="191"/>
    </location>
</feature>